<proteinExistence type="predicted"/>
<protein>
    <submittedName>
        <fullName evidence="1">Zinc finger protein C2H2-type protein</fullName>
    </submittedName>
</protein>
<accession>A0A7D3USW0</accession>
<name>A0A7D3USW0_9VIRU</name>
<dbReference type="Gene3D" id="3.30.160.60">
    <property type="entry name" value="Classic Zinc Finger"/>
    <property type="match status" value="1"/>
</dbReference>
<keyword evidence="2" id="KW-1185">Reference proteome</keyword>
<organism evidence="1 2">
    <name type="scientific">Fadolivirus FV1/VV64</name>
    <dbReference type="NCBI Taxonomy" id="3070911"/>
    <lineage>
        <taxon>Viruses</taxon>
        <taxon>Varidnaviria</taxon>
        <taxon>Bamfordvirae</taxon>
        <taxon>Nucleocytoviricota</taxon>
        <taxon>Megaviricetes</taxon>
        <taxon>Imitervirales</taxon>
        <taxon>Mimiviridae</taxon>
        <taxon>Klosneuvirinae</taxon>
        <taxon>Fadolivirus</taxon>
        <taxon>Fadolivirus algeromassiliense</taxon>
    </lineage>
</organism>
<gene>
    <name evidence="1" type="ORF">Fadolivirus_1_412</name>
</gene>
<dbReference type="EMBL" id="MT418680">
    <property type="protein sequence ID" value="QKF93870.1"/>
    <property type="molecule type" value="Genomic_DNA"/>
</dbReference>
<sequence length="287" mass="34146">MKFECECCNYSSDIKSNFKRHIKSQAHIQLALERSDNFMCNCGKKFNHASSLSRHKKDCSEVKLNEKLDILLKKIDNYEKLNKELLTYVKENKPITYNISVKNYIQKKFSDAPELLEMTEYAKLTFDDEDFIGTITYKYNNNCLDSYLGDFIVQYYKKEDPSQQSLWNSDISRLTYIIKELMANNKSIWNHDFKGVKTKNYIINPLLKYIKKTINDYWVTHIDNMKSLEMNEIIKLQMTLQSLYKIKKEIETGNLANSIIKYIAPYFYMDRKNQEDNIYVEHFIDSD</sequence>
<dbReference type="Proteomes" id="UP001162001">
    <property type="component" value="Segment"/>
</dbReference>
<evidence type="ECO:0000313" key="2">
    <source>
        <dbReference type="Proteomes" id="UP001162001"/>
    </source>
</evidence>
<evidence type="ECO:0000313" key="1">
    <source>
        <dbReference type="EMBL" id="QKF93870.1"/>
    </source>
</evidence>
<reference evidence="1 2" key="1">
    <citation type="submission" date="2020-04" db="EMBL/GenBank/DDBJ databases">
        <title>Advantages and limits of metagenomic assembly and binning of a giant virus.</title>
        <authorList>
            <person name="Schulz F."/>
            <person name="Andreani J."/>
            <person name="Francis R."/>
            <person name="Boudjemaa H."/>
            <person name="Bou Khalil J.Y."/>
            <person name="Lee J."/>
            <person name="La Scola B."/>
            <person name="Woyke T."/>
        </authorList>
    </citation>
    <scope>NUCLEOTIDE SEQUENCE [LARGE SCALE GENOMIC DNA]</scope>
    <source>
        <strain evidence="1 2">FV1/VV64</strain>
    </source>
</reference>